<dbReference type="InterPro" id="IPR000351">
    <property type="entry name" value="NPY1_rcpt"/>
</dbReference>
<feature type="transmembrane region" description="Helical" evidence="17">
    <location>
        <begin position="293"/>
        <end position="315"/>
    </location>
</feature>
<dbReference type="CDD" id="cd15397">
    <property type="entry name" value="7tmA_NPY4R"/>
    <property type="match status" value="1"/>
</dbReference>
<dbReference type="EMBL" id="MU551627">
    <property type="protein sequence ID" value="KAI5622061.1"/>
    <property type="molecule type" value="Genomic_DNA"/>
</dbReference>
<feature type="transmembrane region" description="Helical" evidence="17">
    <location>
        <begin position="371"/>
        <end position="394"/>
    </location>
</feature>
<feature type="region of interest" description="Disordered" evidence="16">
    <location>
        <begin position="41"/>
        <end position="63"/>
    </location>
</feature>
<evidence type="ECO:0000313" key="20">
    <source>
        <dbReference type="Proteomes" id="UP001205998"/>
    </source>
</evidence>
<reference evidence="19" key="1">
    <citation type="submission" date="2018-07" db="EMBL/GenBank/DDBJ databases">
        <title>Comparative genomics of catfishes provides insights into carnivory and benthic adaptation.</title>
        <authorList>
            <person name="Zhang Y."/>
            <person name="Wang D."/>
            <person name="Peng Z."/>
            <person name="Zheng S."/>
            <person name="Shao F."/>
            <person name="Tao W."/>
        </authorList>
    </citation>
    <scope>NUCLEOTIDE SEQUENCE</scope>
    <source>
        <strain evidence="19">Chongqing</strain>
    </source>
</reference>
<keyword evidence="20" id="KW-1185">Reference proteome</keyword>
<dbReference type="SUPFAM" id="SSF81321">
    <property type="entry name" value="Family A G protein-coupled receptor-like"/>
    <property type="match status" value="1"/>
</dbReference>
<dbReference type="GO" id="GO:0043005">
    <property type="term" value="C:neuron projection"/>
    <property type="evidence" value="ECO:0007669"/>
    <property type="project" value="TreeGrafter"/>
</dbReference>
<dbReference type="GO" id="GO:0042923">
    <property type="term" value="F:neuropeptide binding"/>
    <property type="evidence" value="ECO:0007669"/>
    <property type="project" value="TreeGrafter"/>
</dbReference>
<evidence type="ECO:0000256" key="11">
    <source>
        <dbReference type="ARBA" id="ARBA00023170"/>
    </source>
</evidence>
<dbReference type="InterPro" id="IPR000611">
    <property type="entry name" value="NPY_rcpt"/>
</dbReference>
<keyword evidence="10" id="KW-1015">Disulfide bond</keyword>
<dbReference type="SMART" id="SM01381">
    <property type="entry name" value="7TM_GPCR_Srsx"/>
    <property type="match status" value="1"/>
</dbReference>
<gene>
    <name evidence="19" type="ORF">C0J50_18445</name>
</gene>
<accession>A0AAD5FMP5</accession>
<keyword evidence="13 15" id="KW-0807">Transducer</keyword>
<dbReference type="InterPro" id="IPR017452">
    <property type="entry name" value="GPCR_Rhodpsn_7TM"/>
</dbReference>
<dbReference type="PANTHER" id="PTHR24235:SF25">
    <property type="entry name" value="NEUROPEPTIDE Y RECEPTOR TYPE 4-RELATED"/>
    <property type="match status" value="1"/>
</dbReference>
<evidence type="ECO:0000256" key="14">
    <source>
        <dbReference type="ARBA" id="ARBA00023288"/>
    </source>
</evidence>
<dbReference type="PROSITE" id="PS50262">
    <property type="entry name" value="G_PROTEIN_RECEP_F1_2"/>
    <property type="match status" value="1"/>
</dbReference>
<dbReference type="PRINTS" id="PR01012">
    <property type="entry name" value="NRPEPTIDEYR"/>
</dbReference>
<evidence type="ECO:0000256" key="4">
    <source>
        <dbReference type="ARBA" id="ARBA00022553"/>
    </source>
</evidence>
<keyword evidence="7 15" id="KW-0297">G-protein coupled receptor</keyword>
<feature type="transmembrane region" description="Helical" evidence="17">
    <location>
        <begin position="321"/>
        <end position="351"/>
    </location>
</feature>
<evidence type="ECO:0000256" key="3">
    <source>
        <dbReference type="ARBA" id="ARBA00022475"/>
    </source>
</evidence>
<dbReference type="GO" id="GO:0005886">
    <property type="term" value="C:plasma membrane"/>
    <property type="evidence" value="ECO:0007669"/>
    <property type="project" value="UniProtKB-SubCell"/>
</dbReference>
<feature type="transmembrane region" description="Helical" evidence="17">
    <location>
        <begin position="517"/>
        <end position="540"/>
    </location>
</feature>
<evidence type="ECO:0000256" key="2">
    <source>
        <dbReference type="ARBA" id="ARBA00010663"/>
    </source>
</evidence>
<keyword evidence="8 17" id="KW-0472">Membrane</keyword>
<name>A0AAD5FMP5_SILAS</name>
<feature type="transmembrane region" description="Helical" evidence="17">
    <location>
        <begin position="257"/>
        <end position="281"/>
    </location>
</feature>
<evidence type="ECO:0000256" key="12">
    <source>
        <dbReference type="ARBA" id="ARBA00023180"/>
    </source>
</evidence>
<evidence type="ECO:0000256" key="5">
    <source>
        <dbReference type="ARBA" id="ARBA00022692"/>
    </source>
</evidence>
<evidence type="ECO:0000256" key="13">
    <source>
        <dbReference type="ARBA" id="ARBA00023224"/>
    </source>
</evidence>
<keyword evidence="3" id="KW-1003">Cell membrane</keyword>
<dbReference type="PANTHER" id="PTHR24235">
    <property type="entry name" value="NEUROPEPTIDE Y RECEPTOR"/>
    <property type="match status" value="1"/>
</dbReference>
<dbReference type="Gene3D" id="1.20.1070.10">
    <property type="entry name" value="Rhodopsin 7-helix transmembrane proteins"/>
    <property type="match status" value="1"/>
</dbReference>
<dbReference type="AlphaFoldDB" id="A0AAD5FMP5"/>
<feature type="compositionally biased region" description="Basic residues" evidence="16">
    <location>
        <begin position="49"/>
        <end position="63"/>
    </location>
</feature>
<sequence length="601" mass="68245">MPQCRREPQFFPGKWKRFLKIIEYNIVSDRVQVLLLDVSQSKRPPSPKTRCHISSRRTTSHVKNHPHIQDNCNGNKSESFKPKRFALESLDKALSVASSRYGDTHHLTQDTEDRGLSTCPRPECIRMSHIMREILAQKTHLLHSERIMGDLPNLHVIPEAFTAYNKIADWLYLIKHNTLSNRTSVPSRPSKCDVLGSEIELDHEKTSPAYTVRYLNWISACAVNEQLVMEGYHLNNSTHTWEALDDFCSLSLGGTTFLIMAYSTMLAVGLVGNSCLVLVILRQKEMHNVTNIFIANLSSSDILMCLICLPSTITYTLMDRWILGVALCKLTSFVQCLSITVSIYTLVLITLERHQLIIHPTGWKPVLGHSYLAVTVTWIMGCFISLPFISFTFVDDLTSHNLTLPTNPSDSHLVCTESWPSEANRLAYTTSLLVFQYILPLALISVCYLRIFLRLSQRRDIIERTRDARQRNAKHSKRINAMLASIVALFALCWLPLNVFNTIFDWNHEAVIWCHNAVFSMCHLTAMASTCVNPIIYGFLNNNFQKELKSLLYQCRCTGVPRNYESFPLSTVSTDVTKGSVLSNGSDSIAVLPQQQEKECL</sequence>
<evidence type="ECO:0000256" key="9">
    <source>
        <dbReference type="ARBA" id="ARBA00023139"/>
    </source>
</evidence>
<comment type="caution">
    <text evidence="19">The sequence shown here is derived from an EMBL/GenBank/DDBJ whole genome shotgun (WGS) entry which is preliminary data.</text>
</comment>
<comment type="subcellular location">
    <subcellularLocation>
        <location evidence="1">Cell membrane</location>
        <topology evidence="1">Multi-pass membrane protein</topology>
    </subcellularLocation>
</comment>
<evidence type="ECO:0000256" key="8">
    <source>
        <dbReference type="ARBA" id="ARBA00023136"/>
    </source>
</evidence>
<evidence type="ECO:0000256" key="15">
    <source>
        <dbReference type="RuleBase" id="RU000688"/>
    </source>
</evidence>
<keyword evidence="9" id="KW-0564">Palmitate</keyword>
<dbReference type="FunFam" id="1.20.1070.10:FF:000062">
    <property type="entry name" value="Neuropeptide Y receptor type 1"/>
    <property type="match status" value="1"/>
</dbReference>
<keyword evidence="14" id="KW-0449">Lipoprotein</keyword>
<dbReference type="GO" id="GO:0004983">
    <property type="term" value="F:neuropeptide Y receptor activity"/>
    <property type="evidence" value="ECO:0007669"/>
    <property type="project" value="InterPro"/>
</dbReference>
<dbReference type="PROSITE" id="PS00237">
    <property type="entry name" value="G_PROTEIN_RECEP_F1_1"/>
    <property type="match status" value="1"/>
</dbReference>
<feature type="domain" description="G-protein coupled receptors family 1 profile" evidence="18">
    <location>
        <begin position="272"/>
        <end position="537"/>
    </location>
</feature>
<keyword evidence="12" id="KW-0325">Glycoprotein</keyword>
<evidence type="ECO:0000259" key="18">
    <source>
        <dbReference type="PROSITE" id="PS50262"/>
    </source>
</evidence>
<evidence type="ECO:0000256" key="17">
    <source>
        <dbReference type="SAM" id="Phobius"/>
    </source>
</evidence>
<keyword evidence="5 15" id="KW-0812">Transmembrane</keyword>
<keyword evidence="11 15" id="KW-0675">Receptor</keyword>
<feature type="transmembrane region" description="Helical" evidence="17">
    <location>
        <begin position="426"/>
        <end position="449"/>
    </location>
</feature>
<dbReference type="PRINTS" id="PR00237">
    <property type="entry name" value="GPCRRHODOPSN"/>
</dbReference>
<organism evidence="19 20">
    <name type="scientific">Silurus asotus</name>
    <name type="common">Amur catfish</name>
    <name type="synonym">Parasilurus asotus</name>
    <dbReference type="NCBI Taxonomy" id="30991"/>
    <lineage>
        <taxon>Eukaryota</taxon>
        <taxon>Metazoa</taxon>
        <taxon>Chordata</taxon>
        <taxon>Craniata</taxon>
        <taxon>Vertebrata</taxon>
        <taxon>Euteleostomi</taxon>
        <taxon>Actinopterygii</taxon>
        <taxon>Neopterygii</taxon>
        <taxon>Teleostei</taxon>
        <taxon>Ostariophysi</taxon>
        <taxon>Siluriformes</taxon>
        <taxon>Siluridae</taxon>
        <taxon>Silurus</taxon>
    </lineage>
</organism>
<keyword evidence="4" id="KW-0597">Phosphoprotein</keyword>
<keyword evidence="6 17" id="KW-1133">Transmembrane helix</keyword>
<protein>
    <submittedName>
        <fullName evidence="19">Neuropeptide Y receptor Y8b</fullName>
    </submittedName>
</protein>
<feature type="transmembrane region" description="Helical" evidence="17">
    <location>
        <begin position="479"/>
        <end position="497"/>
    </location>
</feature>
<evidence type="ECO:0000256" key="10">
    <source>
        <dbReference type="ARBA" id="ARBA00023157"/>
    </source>
</evidence>
<evidence type="ECO:0000256" key="7">
    <source>
        <dbReference type="ARBA" id="ARBA00023040"/>
    </source>
</evidence>
<dbReference type="InterPro" id="IPR000276">
    <property type="entry name" value="GPCR_Rhodpsn"/>
</dbReference>
<evidence type="ECO:0000256" key="1">
    <source>
        <dbReference type="ARBA" id="ARBA00004651"/>
    </source>
</evidence>
<evidence type="ECO:0000256" key="16">
    <source>
        <dbReference type="SAM" id="MobiDB-lite"/>
    </source>
</evidence>
<evidence type="ECO:0000313" key="19">
    <source>
        <dbReference type="EMBL" id="KAI5622061.1"/>
    </source>
</evidence>
<dbReference type="Pfam" id="PF00001">
    <property type="entry name" value="7tm_1"/>
    <property type="match status" value="1"/>
</dbReference>
<comment type="similarity">
    <text evidence="2 15">Belongs to the G-protein coupled receptor 1 family.</text>
</comment>
<dbReference type="Proteomes" id="UP001205998">
    <property type="component" value="Unassembled WGS sequence"/>
</dbReference>
<proteinExistence type="inferred from homology"/>
<dbReference type="PRINTS" id="PR01013">
    <property type="entry name" value="NRPEPTIDEY1R"/>
</dbReference>
<evidence type="ECO:0000256" key="6">
    <source>
        <dbReference type="ARBA" id="ARBA00022989"/>
    </source>
</evidence>